<protein>
    <submittedName>
        <fullName evidence="1">Uncharacterized protein</fullName>
    </submittedName>
</protein>
<gene>
    <name evidence="1" type="ORF">RchiOBHm_Chr3g0475451</name>
</gene>
<dbReference type="Proteomes" id="UP000238479">
    <property type="component" value="Chromosome 3"/>
</dbReference>
<organism evidence="1 2">
    <name type="scientific">Rosa chinensis</name>
    <name type="common">China rose</name>
    <dbReference type="NCBI Taxonomy" id="74649"/>
    <lineage>
        <taxon>Eukaryota</taxon>
        <taxon>Viridiplantae</taxon>
        <taxon>Streptophyta</taxon>
        <taxon>Embryophyta</taxon>
        <taxon>Tracheophyta</taxon>
        <taxon>Spermatophyta</taxon>
        <taxon>Magnoliopsida</taxon>
        <taxon>eudicotyledons</taxon>
        <taxon>Gunneridae</taxon>
        <taxon>Pentapetalae</taxon>
        <taxon>rosids</taxon>
        <taxon>fabids</taxon>
        <taxon>Rosales</taxon>
        <taxon>Rosaceae</taxon>
        <taxon>Rosoideae</taxon>
        <taxon>Rosoideae incertae sedis</taxon>
        <taxon>Rosa</taxon>
    </lineage>
</organism>
<dbReference type="Gramene" id="PRQ44095">
    <property type="protein sequence ID" value="PRQ44095"/>
    <property type="gene ID" value="RchiOBHm_Chr3g0475451"/>
</dbReference>
<evidence type="ECO:0000313" key="2">
    <source>
        <dbReference type="Proteomes" id="UP000238479"/>
    </source>
</evidence>
<keyword evidence="2" id="KW-1185">Reference proteome</keyword>
<accession>A0A2P6RCF5</accession>
<sequence>MDGGFEVGEGGGGDGRVVVEEGEEVEADGVEVEGLVVEVGGGGGIWGLRDLRIWGDDDDGVLVLVERMGK</sequence>
<dbReference type="AlphaFoldDB" id="A0A2P6RCF5"/>
<dbReference type="EMBL" id="PDCK01000041">
    <property type="protein sequence ID" value="PRQ44095.1"/>
    <property type="molecule type" value="Genomic_DNA"/>
</dbReference>
<comment type="caution">
    <text evidence="1">The sequence shown here is derived from an EMBL/GenBank/DDBJ whole genome shotgun (WGS) entry which is preliminary data.</text>
</comment>
<reference evidence="1 2" key="1">
    <citation type="journal article" date="2018" name="Nat. Genet.">
        <title>The Rosa genome provides new insights in the design of modern roses.</title>
        <authorList>
            <person name="Bendahmane M."/>
        </authorList>
    </citation>
    <scope>NUCLEOTIDE SEQUENCE [LARGE SCALE GENOMIC DNA]</scope>
    <source>
        <strain evidence="2">cv. Old Blush</strain>
    </source>
</reference>
<evidence type="ECO:0000313" key="1">
    <source>
        <dbReference type="EMBL" id="PRQ44095.1"/>
    </source>
</evidence>
<proteinExistence type="predicted"/>
<name>A0A2P6RCF5_ROSCH</name>